<proteinExistence type="predicted"/>
<evidence type="ECO:0000313" key="2">
    <source>
        <dbReference type="EMBL" id="KPA92562.1"/>
    </source>
</evidence>
<evidence type="ECO:0000256" key="1">
    <source>
        <dbReference type="SAM" id="Phobius"/>
    </source>
</evidence>
<keyword evidence="3" id="KW-1185">Reference proteome</keyword>
<keyword evidence="1" id="KW-1133">Transmembrane helix</keyword>
<dbReference type="PATRIC" id="fig|50340.43.peg.4126"/>
<protein>
    <submittedName>
        <fullName evidence="2">Uncharacterized protein</fullName>
    </submittedName>
</protein>
<reference evidence="2 3" key="1">
    <citation type="journal article" date="2015" name="PLoS ONE">
        <title>Rice-Infecting Pseudomonas Genomes Are Highly Accessorized and Harbor Multiple Putative Virulence Mechanisms to Cause Sheath Brown Rot.</title>
        <authorList>
            <person name="Quibod I.L."/>
            <person name="Grande G."/>
            <person name="Oreiro E.G."/>
            <person name="Borja F.N."/>
            <person name="Dossa G.S."/>
            <person name="Mauleon R."/>
            <person name="Cruz C.V."/>
            <person name="Oliva R."/>
        </authorList>
    </citation>
    <scope>NUCLEOTIDE SEQUENCE [LARGE SCALE GENOMIC DNA]</scope>
    <source>
        <strain evidence="2 3">IRRI 6609</strain>
    </source>
</reference>
<dbReference type="AlphaFoldDB" id="A0A0N0E5J9"/>
<dbReference type="EMBL" id="JSYZ01000003">
    <property type="protein sequence ID" value="KPA92562.1"/>
    <property type="molecule type" value="Genomic_DNA"/>
</dbReference>
<dbReference type="OrthoDB" id="6836420at2"/>
<sequence length="231" mass="25864">MLFKQKPPHIRATPLFQRPWIIPLSGLIGALCWIFVATQPSARPASGRPSKEHFILSGSMPIQTALRASARYTPGNQQSGCPYQHPTLHFDTVPLDSPRTFDFTVPTGYELPGCKLYLSEVSFETEAFYGQDNHQRSITSSGAITLRDDLRPGVSGFPSSGEKHYRGLCDWQPHSTPAGLEPQQSLNCYSVDEQWQALGNDYKRKQLGGVFSRQEVEGKTIRLELRKNEQS</sequence>
<dbReference type="Proteomes" id="UP000037931">
    <property type="component" value="Unassembled WGS sequence"/>
</dbReference>
<name>A0A0N0E5J9_9PSED</name>
<organism evidence="2 3">
    <name type="scientific">Pseudomonas asplenii</name>
    <dbReference type="NCBI Taxonomy" id="53407"/>
    <lineage>
        <taxon>Bacteria</taxon>
        <taxon>Pseudomonadati</taxon>
        <taxon>Pseudomonadota</taxon>
        <taxon>Gammaproteobacteria</taxon>
        <taxon>Pseudomonadales</taxon>
        <taxon>Pseudomonadaceae</taxon>
        <taxon>Pseudomonas</taxon>
    </lineage>
</organism>
<evidence type="ECO:0000313" key="3">
    <source>
        <dbReference type="Proteomes" id="UP000037931"/>
    </source>
</evidence>
<keyword evidence="1" id="KW-0472">Membrane</keyword>
<accession>A0A0N0E5J9</accession>
<dbReference type="RefSeq" id="WP_054058668.1">
    <property type="nucleotide sequence ID" value="NZ_JSYZ01000003.1"/>
</dbReference>
<keyword evidence="1" id="KW-0812">Transmembrane</keyword>
<comment type="caution">
    <text evidence="2">The sequence shown here is derived from an EMBL/GenBank/DDBJ whole genome shotgun (WGS) entry which is preliminary data.</text>
</comment>
<feature type="transmembrane region" description="Helical" evidence="1">
    <location>
        <begin position="20"/>
        <end position="38"/>
    </location>
</feature>
<gene>
    <name evidence="2" type="ORF">PF66_01243</name>
</gene>